<evidence type="ECO:0000313" key="2">
    <source>
        <dbReference type="EMBL" id="RPD57365.1"/>
    </source>
</evidence>
<dbReference type="EMBL" id="ML122281">
    <property type="protein sequence ID" value="RPD57365.1"/>
    <property type="molecule type" value="Genomic_DNA"/>
</dbReference>
<dbReference type="Proteomes" id="UP000313359">
    <property type="component" value="Unassembled WGS sequence"/>
</dbReference>
<feature type="region of interest" description="Disordered" evidence="1">
    <location>
        <begin position="336"/>
        <end position="374"/>
    </location>
</feature>
<feature type="region of interest" description="Disordered" evidence="1">
    <location>
        <begin position="421"/>
        <end position="479"/>
    </location>
</feature>
<sequence>MVNADLVQDTPEDRQDTPEIWDWEIVQDDWWKTSFRAISWTYKTKPAHPRPPHYHDHLARGRRRKVPGNALNAAGAAEADVDLNTGLSGVQAAEDVLKRYEVEVAILPSTALAFPEDDRPACSEHTAETDAWNEKVRELFGGILVEGSLPEVDSLSPEVPLWDLDNIESAPDLTDSEASVESDPPPSTPKATKATPSYASAVSGKVAASPGVLSPFPSKLLNSELSSSALDFVPSTPHRAESREPTTPPLTSSSGSSDSPFSSPTYNFHFPSLNATPPTDRKEARSAPVPPLRKLENGFYVEETDEYGSGFTQSLNVTRSGTPRRASTALFPAFLNDGSPSSRSRNSKTREIVDRLRSGNSGGRKAKKANRKQASKDIDLTALITEASKSEDNDGWIVSKAPSSSLLVTDDGWIIQAPVQASPTPASQPKHKHGHKRSSVSSSSTASPPSTASTFSPASSTTSLMPPTPASTSHPLPPVPQLYSPPMPYAPYGPTPYAPAPAAYMQMQYPSARAPWAMGYQPGMYPMYQSFGVMPAAVPYGMVPIAPLQPAQAFYDAKGRQ</sequence>
<feature type="region of interest" description="Disordered" evidence="1">
    <location>
        <begin position="232"/>
        <end position="290"/>
    </location>
</feature>
<feature type="region of interest" description="Disordered" evidence="1">
    <location>
        <begin position="172"/>
        <end position="196"/>
    </location>
</feature>
<keyword evidence="3" id="KW-1185">Reference proteome</keyword>
<feature type="compositionally biased region" description="Basic residues" evidence="1">
    <location>
        <begin position="429"/>
        <end position="438"/>
    </location>
</feature>
<dbReference type="AlphaFoldDB" id="A0A5C2S1I6"/>
<proteinExistence type="predicted"/>
<feature type="compositionally biased region" description="Basic residues" evidence="1">
    <location>
        <begin position="364"/>
        <end position="373"/>
    </location>
</feature>
<dbReference type="OrthoDB" id="2943086at2759"/>
<dbReference type="STRING" id="1328759.A0A5C2S1I6"/>
<feature type="compositionally biased region" description="Low complexity" evidence="1">
    <location>
        <begin position="249"/>
        <end position="265"/>
    </location>
</feature>
<evidence type="ECO:0000313" key="3">
    <source>
        <dbReference type="Proteomes" id="UP000313359"/>
    </source>
</evidence>
<name>A0A5C2S1I6_9APHY</name>
<feature type="compositionally biased region" description="Basic and acidic residues" evidence="1">
    <location>
        <begin position="348"/>
        <end position="357"/>
    </location>
</feature>
<gene>
    <name evidence="2" type="ORF">L227DRAFT_506894</name>
</gene>
<reference evidence="2" key="1">
    <citation type="journal article" date="2018" name="Genome Biol. Evol.">
        <title>Genomics and development of Lentinus tigrinus, a white-rot wood-decaying mushroom with dimorphic fruiting bodies.</title>
        <authorList>
            <person name="Wu B."/>
            <person name="Xu Z."/>
            <person name="Knudson A."/>
            <person name="Carlson A."/>
            <person name="Chen N."/>
            <person name="Kovaka S."/>
            <person name="LaButti K."/>
            <person name="Lipzen A."/>
            <person name="Pennachio C."/>
            <person name="Riley R."/>
            <person name="Schakwitz W."/>
            <person name="Umezawa K."/>
            <person name="Ohm R.A."/>
            <person name="Grigoriev I.V."/>
            <person name="Nagy L.G."/>
            <person name="Gibbons J."/>
            <person name="Hibbett D."/>
        </authorList>
    </citation>
    <scope>NUCLEOTIDE SEQUENCE [LARGE SCALE GENOMIC DNA]</scope>
    <source>
        <strain evidence="2">ALCF2SS1-6</strain>
    </source>
</reference>
<feature type="compositionally biased region" description="Low complexity" evidence="1">
    <location>
        <begin position="439"/>
        <end position="463"/>
    </location>
</feature>
<protein>
    <submittedName>
        <fullName evidence="2">Uncharacterized protein</fullName>
    </submittedName>
</protein>
<evidence type="ECO:0000256" key="1">
    <source>
        <dbReference type="SAM" id="MobiDB-lite"/>
    </source>
</evidence>
<accession>A0A5C2S1I6</accession>
<organism evidence="2 3">
    <name type="scientific">Lentinus tigrinus ALCF2SS1-6</name>
    <dbReference type="NCBI Taxonomy" id="1328759"/>
    <lineage>
        <taxon>Eukaryota</taxon>
        <taxon>Fungi</taxon>
        <taxon>Dikarya</taxon>
        <taxon>Basidiomycota</taxon>
        <taxon>Agaricomycotina</taxon>
        <taxon>Agaricomycetes</taxon>
        <taxon>Polyporales</taxon>
        <taxon>Polyporaceae</taxon>
        <taxon>Lentinus</taxon>
    </lineage>
</organism>